<feature type="chain" id="PRO_5006412745" description="WxL domain-containing protein" evidence="1">
    <location>
        <begin position="20"/>
        <end position="1295"/>
    </location>
</feature>
<comment type="caution">
    <text evidence="2">The sequence shown here is derived from an EMBL/GenBank/DDBJ whole genome shotgun (WGS) entry which is preliminary data.</text>
</comment>
<sequence length="1295" mass="141072">MILLTAIGGLLKLTTTAEAAIPTTEQVYQNVPDGLKLDGLIEHPDYDGTPNNAKLITNYPTNIIEMLNSANGRSQISSFWGKKYSDSNQTKLYNSFRLDKPQTISAWVYLGDVFHNYPDDPGVDKINYDKTISSKKVPDGMALVLQDDSRGASAISTAVGGTGKGKPSYGETLGVWSGSTVDHTALTSSSSTDFTEFNTGAIQNSFAVEMDTLQNYKKPGASTYGQSGIDDYFDANSNIKGQHILAGYPGAKDAYIVESGTYGLFFGGNYYFASLVKPDEGSGKYNLELSGYGRSEFTATVNQSWKHITFHYTPPTDSSNIGKYRFDFNDQNRDGTATGYFSKDTSSGSINLNKMNKTSNNIRWGFTASTGSANSSPNTYSIVMQQMPNTANVENTAKLFDMSQYDDHGQLGREIGDLLSDSAYKTDPNSSNPLAGFDKKKLYNVANNDKLLFQYDLNYDSGTLGTGDITTQVHLPSNVDFKTGLSSSISDGSIGKVVYSGAGSDPNKSFEISSSDVVSDTKSGDQVLNITLPSMDTEGQRATIYLYGQANAATTPLLTKGEETSYRSDYYISDVTSPTFIINDQLNIASDTTEQTVNSDEDVKLTGTLNYAGNSTFDGKAVEMHTKINGTEIPAGEAVANSGSKTGTYTMISSSSISSGSSLKIGKNTIEVYAVDSLNRISNKIIYTVNVNDYKNLLLKTVGDTALTFKSTDPVSLVGETSYSDGSEIDLKNLTWHYKIDDDAYDSQIVNSATQTNPLHPKFDLPAGKLTPGTHKIKLYLDDGVRDSQEIEYTVTIIDKKLQLTATGEDPQTVQITDPFTLSSEATYSDGDAVQSKDLQAYIQIDNSTKYVQTTVKGDDTSNQPAKLSIELPEGLLRVGPHTIKVYMSDSDRNSNEVTYNINIINRTLTLTPTGTDLNQTVHDNSNVKLGGSYAYSDNSDFANAITSVKYQITNADGNQQAEVTQDVTKDVTNKGEFTIELEPIGADLFDTNSQQSVDDYLKTATGLKVGRNEIKVTAYDGTTASQTSATYVVNVPDITPTIEATQSELMAISNLPVRLPMTFTYPDVDAMAYLLQAKDLAVFAQVDGSTDTPVMTVADRPKETDKQISTPYKLDPKSTWTDETATGNYNLKAYVMDRYLRKTNTVDYTVKVLPNGAQVEVENYRFKTIDPQGKLVPKYVQRDGNWNIKVDSYKSKWQLQAQADNMKRQDENGNYSELSNLQMVDLDEKSGMPISLSENPVIATGDSTNLADPVSYSLFDENADPNAGIMLGTRGVPLSGKYQGIVTWSLSDAV</sequence>
<dbReference type="Gene3D" id="2.60.120.200">
    <property type="match status" value="1"/>
</dbReference>
<gene>
    <name evidence="2" type="ORF">FD31_GL002359</name>
</gene>
<keyword evidence="3" id="KW-1185">Reference proteome</keyword>
<accession>A0A0R1WJB2</accession>
<name>A0A0R1WJB2_9LACO</name>
<dbReference type="Proteomes" id="UP000051302">
    <property type="component" value="Unassembled WGS sequence"/>
</dbReference>
<dbReference type="PATRIC" id="fig|1423774.3.peg.2450"/>
<organism evidence="2 3">
    <name type="scientific">Companilactobacillus nantensis DSM 16982</name>
    <dbReference type="NCBI Taxonomy" id="1423774"/>
    <lineage>
        <taxon>Bacteria</taxon>
        <taxon>Bacillati</taxon>
        <taxon>Bacillota</taxon>
        <taxon>Bacilli</taxon>
        <taxon>Lactobacillales</taxon>
        <taxon>Lactobacillaceae</taxon>
        <taxon>Companilactobacillus</taxon>
    </lineage>
</organism>
<proteinExistence type="predicted"/>
<evidence type="ECO:0000256" key="1">
    <source>
        <dbReference type="SAM" id="SignalP"/>
    </source>
</evidence>
<dbReference type="STRING" id="1423774.FD31_GL002359"/>
<feature type="signal peptide" evidence="1">
    <location>
        <begin position="1"/>
        <end position="19"/>
    </location>
</feature>
<dbReference type="EMBL" id="AZFV01000006">
    <property type="protein sequence ID" value="KRM17839.1"/>
    <property type="molecule type" value="Genomic_DNA"/>
</dbReference>
<keyword evidence="1" id="KW-0732">Signal</keyword>
<evidence type="ECO:0008006" key="4">
    <source>
        <dbReference type="Google" id="ProtNLM"/>
    </source>
</evidence>
<reference evidence="2 3" key="1">
    <citation type="journal article" date="2015" name="Genome Announc.">
        <title>Expanding the biotechnology potential of lactobacilli through comparative genomics of 213 strains and associated genera.</title>
        <authorList>
            <person name="Sun Z."/>
            <person name="Harris H.M."/>
            <person name="McCann A."/>
            <person name="Guo C."/>
            <person name="Argimon S."/>
            <person name="Zhang W."/>
            <person name="Yang X."/>
            <person name="Jeffery I.B."/>
            <person name="Cooney J.C."/>
            <person name="Kagawa T.F."/>
            <person name="Liu W."/>
            <person name="Song Y."/>
            <person name="Salvetti E."/>
            <person name="Wrobel A."/>
            <person name="Rasinkangas P."/>
            <person name="Parkhill J."/>
            <person name="Rea M.C."/>
            <person name="O'Sullivan O."/>
            <person name="Ritari J."/>
            <person name="Douillard F.P."/>
            <person name="Paul Ross R."/>
            <person name="Yang R."/>
            <person name="Briner A.E."/>
            <person name="Felis G.E."/>
            <person name="de Vos W.M."/>
            <person name="Barrangou R."/>
            <person name="Klaenhammer T.R."/>
            <person name="Caufield P.W."/>
            <person name="Cui Y."/>
            <person name="Zhang H."/>
            <person name="O'Toole P.W."/>
        </authorList>
    </citation>
    <scope>NUCLEOTIDE SEQUENCE [LARGE SCALE GENOMIC DNA]</scope>
    <source>
        <strain evidence="2 3">DSM 16982</strain>
    </source>
</reference>
<protein>
    <recommendedName>
        <fullName evidence="4">WxL domain-containing protein</fullName>
    </recommendedName>
</protein>
<evidence type="ECO:0000313" key="2">
    <source>
        <dbReference type="EMBL" id="KRM17839.1"/>
    </source>
</evidence>
<evidence type="ECO:0000313" key="3">
    <source>
        <dbReference type="Proteomes" id="UP000051302"/>
    </source>
</evidence>